<dbReference type="EMBL" id="RBCJ01000001">
    <property type="protein sequence ID" value="RKN82953.1"/>
    <property type="molecule type" value="Genomic_DNA"/>
</dbReference>
<protein>
    <submittedName>
        <fullName evidence="2">3-oxoacyl-ACP synthase</fullName>
    </submittedName>
</protein>
<keyword evidence="3" id="KW-1185">Reference proteome</keyword>
<dbReference type="OrthoDB" id="667380at2"/>
<accession>A0A3B0CAY3</accession>
<evidence type="ECO:0000256" key="1">
    <source>
        <dbReference type="SAM" id="Coils"/>
    </source>
</evidence>
<keyword evidence="1" id="KW-0175">Coiled coil</keyword>
<evidence type="ECO:0000313" key="2">
    <source>
        <dbReference type="EMBL" id="RKN82953.1"/>
    </source>
</evidence>
<dbReference type="Proteomes" id="UP000276603">
    <property type="component" value="Unassembled WGS sequence"/>
</dbReference>
<proteinExistence type="predicted"/>
<dbReference type="RefSeq" id="WP_120710161.1">
    <property type="nucleotide sequence ID" value="NZ_CANMKH010000001.1"/>
</dbReference>
<organism evidence="2 3">
    <name type="scientific">Ulvibacterium marinum</name>
    <dbReference type="NCBI Taxonomy" id="2419782"/>
    <lineage>
        <taxon>Bacteria</taxon>
        <taxon>Pseudomonadati</taxon>
        <taxon>Bacteroidota</taxon>
        <taxon>Flavobacteriia</taxon>
        <taxon>Flavobacteriales</taxon>
        <taxon>Flavobacteriaceae</taxon>
        <taxon>Ulvibacterium</taxon>
    </lineage>
</organism>
<sequence>MPGISKKDLFEFCETFVTDRIARIRKNMVDIQEALTSETKSSAGDKHETGRAMLQLEREKLGNQLAQAEEMKQVLARVRLQENTEIIGLGSCTITSKGNYFLAISAGVFTNKDVSVFCISVGTPIGKLLLGKSIGEVIIFNGEKIEILKIE</sequence>
<feature type="coiled-coil region" evidence="1">
    <location>
        <begin position="51"/>
        <end position="78"/>
    </location>
</feature>
<dbReference type="AlphaFoldDB" id="A0A3B0CAY3"/>
<name>A0A3B0CAY3_9FLAO</name>
<comment type="caution">
    <text evidence="2">The sequence shown here is derived from an EMBL/GenBank/DDBJ whole genome shotgun (WGS) entry which is preliminary data.</text>
</comment>
<evidence type="ECO:0000313" key="3">
    <source>
        <dbReference type="Proteomes" id="UP000276603"/>
    </source>
</evidence>
<gene>
    <name evidence="2" type="ORF">D7Z94_03670</name>
</gene>
<reference evidence="2 3" key="1">
    <citation type="submission" date="2018-10" db="EMBL/GenBank/DDBJ databases">
        <title>Ulvibacterium marinum gen. nov., sp. nov., a novel marine bacterium of the family Flavobacteriaceae, isolated from a culture of the green alga Ulva prolifera.</title>
        <authorList>
            <person name="Zhang Z."/>
        </authorList>
    </citation>
    <scope>NUCLEOTIDE SEQUENCE [LARGE SCALE GENOMIC DNA]</scope>
    <source>
        <strain evidence="2 3">CCMM003</strain>
    </source>
</reference>